<dbReference type="Pfam" id="PF00052">
    <property type="entry name" value="Laminin_B"/>
    <property type="match status" value="1"/>
</dbReference>
<sequence length="340" mass="38222">MNTDSIRSTLIFRINDFTLQHNTQGINCQDCKNFFYRPSGVSHYNPDACRHCDCEATGSVDGSCVKDDGEATQGLSPGDCYCKPGFGGHRCDRCALGYRNYPVCEPCPCSIAGSLNYATCEDSCQCKENVAGIFCDRCKPGFFNLDVDNPNGCTACFCFGIINECQQVNWGTEKIMDMSGWILTDADGKRSSSLLKSSFGLSLTANSRQMQDKSLAYWKAPSAYLGDLVSNLTFYRILSYGGYLHYFVYFAADAHGPLTPMADVVLKGNRMTIEHSLKMNFPERENISISVRFSEISDWFHRDTHIRVNKREFMTVLADVQLLMVRAVYHKHQMQSRCVF</sequence>
<accession>A0A3P8CYB5</accession>
<evidence type="ECO:0000256" key="5">
    <source>
        <dbReference type="ARBA" id="ARBA00023157"/>
    </source>
</evidence>
<feature type="disulfide bond" evidence="8">
    <location>
        <begin position="82"/>
        <end position="91"/>
    </location>
</feature>
<dbReference type="GO" id="GO:0009888">
    <property type="term" value="P:tissue development"/>
    <property type="evidence" value="ECO:0007669"/>
    <property type="project" value="TreeGrafter"/>
</dbReference>
<evidence type="ECO:0000256" key="7">
    <source>
        <dbReference type="ARBA" id="ARBA00023292"/>
    </source>
</evidence>
<dbReference type="PROSITE" id="PS51115">
    <property type="entry name" value="LAMININ_IVA"/>
    <property type="match status" value="1"/>
</dbReference>
<dbReference type="GO" id="GO:0005576">
    <property type="term" value="C:extracellular region"/>
    <property type="evidence" value="ECO:0007669"/>
    <property type="project" value="UniProtKB-SubCell"/>
</dbReference>
<gene>
    <name evidence="11" type="ORF">SBAD_LOCUS9681</name>
</gene>
<evidence type="ECO:0008006" key="13">
    <source>
        <dbReference type="Google" id="ProtNLM"/>
    </source>
</evidence>
<evidence type="ECO:0000313" key="11">
    <source>
        <dbReference type="EMBL" id="VDP24934.1"/>
    </source>
</evidence>
<keyword evidence="7 8" id="KW-0424">Laminin EGF-like domain</keyword>
<dbReference type="CDD" id="cd00055">
    <property type="entry name" value="EGF_Lam"/>
    <property type="match status" value="2"/>
</dbReference>
<keyword evidence="4" id="KW-0677">Repeat</keyword>
<dbReference type="Gene3D" id="2.170.300.10">
    <property type="entry name" value="Tie2 ligand-binding domain superfamily"/>
    <property type="match status" value="1"/>
</dbReference>
<feature type="domain" description="Laminin EGF-like" evidence="9">
    <location>
        <begin position="52"/>
        <end position="106"/>
    </location>
</feature>
<dbReference type="GO" id="GO:0009887">
    <property type="term" value="P:animal organ morphogenesis"/>
    <property type="evidence" value="ECO:0007669"/>
    <property type="project" value="TreeGrafter"/>
</dbReference>
<evidence type="ECO:0000256" key="2">
    <source>
        <dbReference type="ARBA" id="ARBA00022525"/>
    </source>
</evidence>
<evidence type="ECO:0000259" key="10">
    <source>
        <dbReference type="PROSITE" id="PS51115"/>
    </source>
</evidence>
<dbReference type="InterPro" id="IPR050440">
    <property type="entry name" value="Laminin/Netrin_ECM"/>
</dbReference>
<keyword evidence="6" id="KW-0325">Glycoprotein</keyword>
<reference evidence="11 12" key="1">
    <citation type="submission" date="2018-11" db="EMBL/GenBank/DDBJ databases">
        <authorList>
            <consortium name="Pathogen Informatics"/>
        </authorList>
    </citation>
    <scope>NUCLEOTIDE SEQUENCE [LARGE SCALE GENOMIC DNA]</scope>
</reference>
<evidence type="ECO:0000256" key="1">
    <source>
        <dbReference type="ARBA" id="ARBA00004613"/>
    </source>
</evidence>
<dbReference type="SMART" id="SM00281">
    <property type="entry name" value="LamB"/>
    <property type="match status" value="1"/>
</dbReference>
<keyword evidence="3" id="KW-0732">Signal</keyword>
<evidence type="ECO:0000313" key="12">
    <source>
        <dbReference type="Proteomes" id="UP000270296"/>
    </source>
</evidence>
<evidence type="ECO:0000256" key="6">
    <source>
        <dbReference type="ARBA" id="ARBA00023180"/>
    </source>
</evidence>
<dbReference type="AlphaFoldDB" id="A0A3P8CYB5"/>
<feature type="domain" description="Laminin EGF-like" evidence="9">
    <location>
        <begin position="107"/>
        <end position="155"/>
    </location>
</feature>
<dbReference type="PANTHER" id="PTHR10574">
    <property type="entry name" value="NETRIN/LAMININ-RELATED"/>
    <property type="match status" value="1"/>
</dbReference>
<dbReference type="OrthoDB" id="10011303at2759"/>
<evidence type="ECO:0000259" key="9">
    <source>
        <dbReference type="PROSITE" id="PS50027"/>
    </source>
</evidence>
<organism evidence="11 12">
    <name type="scientific">Soboliphyme baturini</name>
    <dbReference type="NCBI Taxonomy" id="241478"/>
    <lineage>
        <taxon>Eukaryota</taxon>
        <taxon>Metazoa</taxon>
        <taxon>Ecdysozoa</taxon>
        <taxon>Nematoda</taxon>
        <taxon>Enoplea</taxon>
        <taxon>Dorylaimia</taxon>
        <taxon>Dioctophymatida</taxon>
        <taxon>Dioctophymatoidea</taxon>
        <taxon>Soboliphymatidae</taxon>
        <taxon>Soboliphyme</taxon>
    </lineage>
</organism>
<dbReference type="InterPro" id="IPR002049">
    <property type="entry name" value="LE_dom"/>
</dbReference>
<feature type="disulfide bond" evidence="8">
    <location>
        <begin position="52"/>
        <end position="64"/>
    </location>
</feature>
<name>A0A3P8CYB5_9BILA</name>
<feature type="disulfide bond" evidence="8">
    <location>
        <begin position="126"/>
        <end position="135"/>
    </location>
</feature>
<evidence type="ECO:0000256" key="8">
    <source>
        <dbReference type="PROSITE-ProRule" id="PRU00460"/>
    </source>
</evidence>
<dbReference type="PROSITE" id="PS01248">
    <property type="entry name" value="EGF_LAM_1"/>
    <property type="match status" value="1"/>
</dbReference>
<feature type="domain" description="Laminin IV type A" evidence="10">
    <location>
        <begin position="176"/>
        <end position="340"/>
    </location>
</feature>
<evidence type="ECO:0000256" key="3">
    <source>
        <dbReference type="ARBA" id="ARBA00022729"/>
    </source>
</evidence>
<comment type="caution">
    <text evidence="8">Lacks conserved residue(s) required for the propagation of feature annotation.</text>
</comment>
<keyword evidence="2" id="KW-0964">Secreted</keyword>
<keyword evidence="12" id="KW-1185">Reference proteome</keyword>
<comment type="subcellular location">
    <subcellularLocation>
        <location evidence="1">Secreted</location>
    </subcellularLocation>
</comment>
<dbReference type="PANTHER" id="PTHR10574:SF444">
    <property type="entry name" value="BASEMENT MEMBRANE-SPECIFIC HEPARAN SULFATE PROTEOGLYCAN CORE PROTEIN"/>
    <property type="match status" value="1"/>
</dbReference>
<dbReference type="PROSITE" id="PS50027">
    <property type="entry name" value="EGF_LAM_2"/>
    <property type="match status" value="2"/>
</dbReference>
<evidence type="ECO:0000256" key="4">
    <source>
        <dbReference type="ARBA" id="ARBA00022737"/>
    </source>
</evidence>
<dbReference type="Gene3D" id="2.10.25.10">
    <property type="entry name" value="Laminin"/>
    <property type="match status" value="2"/>
</dbReference>
<dbReference type="Pfam" id="PF00053">
    <property type="entry name" value="EGF_laminin"/>
    <property type="match status" value="2"/>
</dbReference>
<dbReference type="SUPFAM" id="SSF57196">
    <property type="entry name" value="EGF/Laminin"/>
    <property type="match status" value="2"/>
</dbReference>
<protein>
    <recommendedName>
        <fullName evidence="13">Laminin IV type A domain-containing protein</fullName>
    </recommendedName>
</protein>
<dbReference type="SMART" id="SM00180">
    <property type="entry name" value="EGF_Lam"/>
    <property type="match status" value="2"/>
</dbReference>
<keyword evidence="5 8" id="KW-1015">Disulfide bond</keyword>
<dbReference type="FunFam" id="2.10.25.10:FF:000090">
    <property type="entry name" value="laminin subunit alpha"/>
    <property type="match status" value="1"/>
</dbReference>
<proteinExistence type="predicted"/>
<dbReference type="Proteomes" id="UP000270296">
    <property type="component" value="Unassembled WGS sequence"/>
</dbReference>
<dbReference type="EMBL" id="UZAM01013029">
    <property type="protein sequence ID" value="VDP24934.1"/>
    <property type="molecule type" value="Genomic_DNA"/>
</dbReference>
<dbReference type="InterPro" id="IPR000034">
    <property type="entry name" value="Laminin_IV"/>
</dbReference>